<feature type="region of interest" description="Disordered" evidence="1">
    <location>
        <begin position="166"/>
        <end position="189"/>
    </location>
</feature>
<dbReference type="EMBL" id="SEKV01000902">
    <property type="protein sequence ID" value="TFY52903.1"/>
    <property type="molecule type" value="Genomic_DNA"/>
</dbReference>
<sequence length="205" mass="23318">MRYATLVSTVLLAVATAPTFAHPVTIRATEDASILERELQDGLAERGYYDDLVSRNLEARNPPDISDKERAAIALRLRQKAEKRQRRGGAAARSPVRSVMWHFQAKPGSSLRHEAKIDPREYDLDGELFTRTTEDASSVMVERELRDTLTGRGYYDDLVSRDLEARKNFDHGDPTGSQGTQPYRPREYDLDSELFERGFEVDELD</sequence>
<evidence type="ECO:0000313" key="3">
    <source>
        <dbReference type="EMBL" id="TFY52903.1"/>
    </source>
</evidence>
<evidence type="ECO:0000256" key="1">
    <source>
        <dbReference type="SAM" id="MobiDB-lite"/>
    </source>
</evidence>
<comment type="caution">
    <text evidence="3">The sequence shown here is derived from an EMBL/GenBank/DDBJ whole genome shotgun (WGS) entry which is preliminary data.</text>
</comment>
<evidence type="ECO:0000256" key="2">
    <source>
        <dbReference type="SAM" id="SignalP"/>
    </source>
</evidence>
<feature type="chain" id="PRO_5021290019" evidence="2">
    <location>
        <begin position="22"/>
        <end position="205"/>
    </location>
</feature>
<protein>
    <submittedName>
        <fullName evidence="3">Uncharacterized protein</fullName>
    </submittedName>
</protein>
<evidence type="ECO:0000313" key="4">
    <source>
        <dbReference type="Proteomes" id="UP000298390"/>
    </source>
</evidence>
<feature type="signal peptide" evidence="2">
    <location>
        <begin position="1"/>
        <end position="21"/>
    </location>
</feature>
<proteinExistence type="predicted"/>
<reference evidence="3 4" key="1">
    <citation type="submission" date="2019-01" db="EMBL/GenBank/DDBJ databases">
        <title>Genome sequencing of the rare red list fungi Fomitopsis rosea.</title>
        <authorList>
            <person name="Buettner E."/>
            <person name="Kellner H."/>
        </authorList>
    </citation>
    <scope>NUCLEOTIDE SEQUENCE [LARGE SCALE GENOMIC DNA]</scope>
    <source>
        <strain evidence="3 4">DSM 105464</strain>
    </source>
</reference>
<name>A0A4Y9XU00_9APHY</name>
<organism evidence="3 4">
    <name type="scientific">Rhodofomes roseus</name>
    <dbReference type="NCBI Taxonomy" id="34475"/>
    <lineage>
        <taxon>Eukaryota</taxon>
        <taxon>Fungi</taxon>
        <taxon>Dikarya</taxon>
        <taxon>Basidiomycota</taxon>
        <taxon>Agaricomycotina</taxon>
        <taxon>Agaricomycetes</taxon>
        <taxon>Polyporales</taxon>
        <taxon>Rhodofomes</taxon>
    </lineage>
</organism>
<keyword evidence="2" id="KW-0732">Signal</keyword>
<accession>A0A4Y9XU00</accession>
<dbReference type="Proteomes" id="UP000298390">
    <property type="component" value="Unassembled WGS sequence"/>
</dbReference>
<gene>
    <name evidence="3" type="ORF">EVJ58_g9750</name>
</gene>
<dbReference type="AlphaFoldDB" id="A0A4Y9XU00"/>
<dbReference type="STRING" id="34475.A0A4Y9XU00"/>